<keyword evidence="2" id="KW-1133">Transmembrane helix</keyword>
<sequence>MKSTVLVVAAAALVGVSGLQINTPSDVTECIPTLFTWSGGVSPYYIVRFSHQSGKDPHILFYSPADALLSLEPGSDPTGAPLQEYGPLTGTSYTWPTNITSGTSISLTIKDSTGATEESAPFTVGAGSNSCLNAASTSSTSSSSGSSSATSSGATSTTSTSASSSGASTTTTTSGATTTTSSGTTSTGGAATTSASGKTSGALVNVANLAFAGVAGVAVAAFLA</sequence>
<dbReference type="Proteomes" id="UP000006352">
    <property type="component" value="Unassembled WGS sequence"/>
</dbReference>
<gene>
    <name evidence="4" type="ORF">FIBRA_03452</name>
</gene>
<dbReference type="InParanoid" id="J4I9M1"/>
<accession>J4I9M1</accession>
<dbReference type="GeneID" id="24096312"/>
<dbReference type="RefSeq" id="XP_012180684.1">
    <property type="nucleotide sequence ID" value="XM_012325294.1"/>
</dbReference>
<dbReference type="PANTHER" id="PTHR37487:SF2">
    <property type="entry name" value="EXPRESSED PROTEIN"/>
    <property type="match status" value="1"/>
</dbReference>
<feature type="chain" id="PRO_5003779357" evidence="3">
    <location>
        <begin position="19"/>
        <end position="224"/>
    </location>
</feature>
<keyword evidence="5" id="KW-1185">Reference proteome</keyword>
<reference evidence="4 5" key="1">
    <citation type="journal article" date="2012" name="Appl. Environ. Microbiol.">
        <title>Short-read sequencing for genomic analysis of the brown rot fungus Fibroporia radiculosa.</title>
        <authorList>
            <person name="Tang J.D."/>
            <person name="Perkins A.D."/>
            <person name="Sonstegard T.S."/>
            <person name="Schroeder S.G."/>
            <person name="Burgess S.C."/>
            <person name="Diehl S.V."/>
        </authorList>
    </citation>
    <scope>NUCLEOTIDE SEQUENCE [LARGE SCALE GENOMIC DNA]</scope>
    <source>
        <strain evidence="4 5">TFFH 294</strain>
    </source>
</reference>
<keyword evidence="3" id="KW-0732">Signal</keyword>
<evidence type="ECO:0000256" key="1">
    <source>
        <dbReference type="SAM" id="MobiDB-lite"/>
    </source>
</evidence>
<dbReference type="EMBL" id="HE797031">
    <property type="protein sequence ID" value="CCM01401.1"/>
    <property type="molecule type" value="Genomic_DNA"/>
</dbReference>
<feature type="region of interest" description="Disordered" evidence="1">
    <location>
        <begin position="135"/>
        <end position="197"/>
    </location>
</feature>
<proteinExistence type="predicted"/>
<keyword evidence="2" id="KW-0472">Membrane</keyword>
<feature type="transmembrane region" description="Helical" evidence="2">
    <location>
        <begin position="202"/>
        <end position="223"/>
    </location>
</feature>
<keyword evidence="2" id="KW-0812">Transmembrane</keyword>
<name>J4I9M1_9APHY</name>
<dbReference type="HOGENOM" id="CLU_063099_1_1_1"/>
<evidence type="ECO:0000313" key="4">
    <source>
        <dbReference type="EMBL" id="CCM01401.1"/>
    </source>
</evidence>
<evidence type="ECO:0000256" key="2">
    <source>
        <dbReference type="SAM" id="Phobius"/>
    </source>
</evidence>
<dbReference type="PANTHER" id="PTHR37487">
    <property type="entry name" value="CHROMOSOME 1, WHOLE GENOME SHOTGUN SEQUENCE"/>
    <property type="match status" value="1"/>
</dbReference>
<evidence type="ECO:0000256" key="3">
    <source>
        <dbReference type="SAM" id="SignalP"/>
    </source>
</evidence>
<dbReference type="OrthoDB" id="3362246at2759"/>
<protein>
    <submittedName>
        <fullName evidence="4">Uncharacterized protein</fullName>
    </submittedName>
</protein>
<feature type="signal peptide" evidence="3">
    <location>
        <begin position="1"/>
        <end position="18"/>
    </location>
</feature>
<organism evidence="4 5">
    <name type="scientific">Fibroporia radiculosa</name>
    <dbReference type="NCBI Taxonomy" id="599839"/>
    <lineage>
        <taxon>Eukaryota</taxon>
        <taxon>Fungi</taxon>
        <taxon>Dikarya</taxon>
        <taxon>Basidiomycota</taxon>
        <taxon>Agaricomycotina</taxon>
        <taxon>Agaricomycetes</taxon>
        <taxon>Polyporales</taxon>
        <taxon>Fibroporiaceae</taxon>
        <taxon>Fibroporia</taxon>
    </lineage>
</organism>
<dbReference type="STRING" id="599839.J4I9M1"/>
<dbReference type="AlphaFoldDB" id="J4I9M1"/>
<evidence type="ECO:0000313" key="5">
    <source>
        <dbReference type="Proteomes" id="UP000006352"/>
    </source>
</evidence>